<dbReference type="EMBL" id="LBTR01000017">
    <property type="protein sequence ID" value="KKQ45300.1"/>
    <property type="molecule type" value="Genomic_DNA"/>
</dbReference>
<dbReference type="Proteomes" id="UP000034603">
    <property type="component" value="Unassembled WGS sequence"/>
</dbReference>
<name>A0A0G0I2Y6_9BACT</name>
<organism evidence="2 3">
    <name type="scientific">Candidatus Woesebacteria bacterium GW2011_GWA1_37_8</name>
    <dbReference type="NCBI Taxonomy" id="1618546"/>
    <lineage>
        <taxon>Bacteria</taxon>
        <taxon>Candidatus Woeseibacteriota</taxon>
    </lineage>
</organism>
<evidence type="ECO:0000313" key="2">
    <source>
        <dbReference type="EMBL" id="KKQ45300.1"/>
    </source>
</evidence>
<feature type="transmembrane region" description="Helical" evidence="1">
    <location>
        <begin position="88"/>
        <end position="107"/>
    </location>
</feature>
<evidence type="ECO:0000313" key="3">
    <source>
        <dbReference type="Proteomes" id="UP000034603"/>
    </source>
</evidence>
<keyword evidence="1" id="KW-0812">Transmembrane</keyword>
<evidence type="ECO:0000256" key="1">
    <source>
        <dbReference type="SAM" id="Phobius"/>
    </source>
</evidence>
<accession>A0A0G0I2Y6</accession>
<protein>
    <submittedName>
        <fullName evidence="2">Uncharacterized protein</fullName>
    </submittedName>
</protein>
<proteinExistence type="predicted"/>
<keyword evidence="1" id="KW-0472">Membrane</keyword>
<comment type="caution">
    <text evidence="2">The sequence shown here is derived from an EMBL/GenBank/DDBJ whole genome shotgun (WGS) entry which is preliminary data.</text>
</comment>
<feature type="transmembrane region" description="Helical" evidence="1">
    <location>
        <begin position="62"/>
        <end position="82"/>
    </location>
</feature>
<keyword evidence="1" id="KW-1133">Transmembrane helix</keyword>
<sequence length="158" mass="17621">MYLTVLETPHVIVAAAIATKITNPFLSLPLAFGSHFLFEKIPHWNPHINTEKKKYGHITKNSMYIIIADSALSLIIGTAIASRQIPDYRGFLVVMAACFMGVLPDLIEAPYYMLNITSDFITKYWIPFKKSLQVDTTPVIGIVTQIVVVAVALLWIVS</sequence>
<feature type="transmembrane region" description="Helical" evidence="1">
    <location>
        <begin position="139"/>
        <end position="157"/>
    </location>
</feature>
<reference evidence="2 3" key="1">
    <citation type="journal article" date="2015" name="Nature">
        <title>rRNA introns, odd ribosomes, and small enigmatic genomes across a large radiation of phyla.</title>
        <authorList>
            <person name="Brown C.T."/>
            <person name="Hug L.A."/>
            <person name="Thomas B.C."/>
            <person name="Sharon I."/>
            <person name="Castelle C.J."/>
            <person name="Singh A."/>
            <person name="Wilkins M.J."/>
            <person name="Williams K.H."/>
            <person name="Banfield J.F."/>
        </authorList>
    </citation>
    <scope>NUCLEOTIDE SEQUENCE [LARGE SCALE GENOMIC DNA]</scope>
</reference>
<dbReference type="AlphaFoldDB" id="A0A0G0I2Y6"/>
<gene>
    <name evidence="2" type="ORF">US62_C0017G0019</name>
</gene>